<sequence length="472" mass="47010">MALDAPGAPGKDRLFVHLVWEVLLACAVAGLAVTLYGLAPASFGAHNLRSLALVAAVLLLMSVGLSATVRAGVVNLAVGPIALVAGALFARHSDAGYVEAGVLAFGAALLAGLVLALFVCVVRVPGWAASAGISALILALVARLHTVEIKFLDQPDKFGVVWLSGAVALSVIGGLLCMAPGIRRGFSRYRIDGDPAGRPGAGPALLASLTLIGSCLLAALSGILLSLHAGASVASDGSQYTFAALGAVLLGGVSAFGRRGGVLGTVLGSLVVVLGAQVLAVQRIAFSDLLVSAGAVLGGLFVTRLVERFGRPRRIPPPIGDPAAPDWPPSVAPGSGEAAVVEDTWSAGGPYATSGDSWSGPATATLSAPPVPPPPASYGQTQTPGYGTGPGPVPGFGDSGYGSGSGYETGSGQAGQNQPGSAHGQGESAYGNDTAYGARPGDASPFRPAFGTDRADGLGPDIDPWGTPPRRI</sequence>
<feature type="transmembrane region" description="Helical" evidence="2">
    <location>
        <begin position="73"/>
        <end position="90"/>
    </location>
</feature>
<reference evidence="3" key="1">
    <citation type="submission" date="2020-11" db="EMBL/GenBank/DDBJ databases">
        <title>Sequencing the genomes of 1000 actinobacteria strains.</title>
        <authorList>
            <person name="Klenk H.-P."/>
        </authorList>
    </citation>
    <scope>NUCLEOTIDE SEQUENCE</scope>
    <source>
        <strain evidence="3">DSM 45356</strain>
    </source>
</reference>
<feature type="transmembrane region" description="Helical" evidence="2">
    <location>
        <begin position="14"/>
        <end position="38"/>
    </location>
</feature>
<feature type="compositionally biased region" description="Pro residues" evidence="1">
    <location>
        <begin position="315"/>
        <end position="331"/>
    </location>
</feature>
<feature type="transmembrane region" description="Helical" evidence="2">
    <location>
        <begin position="102"/>
        <end position="121"/>
    </location>
</feature>
<keyword evidence="2" id="KW-0472">Membrane</keyword>
<feature type="region of interest" description="Disordered" evidence="1">
    <location>
        <begin position="313"/>
        <end position="472"/>
    </location>
</feature>
<feature type="transmembrane region" description="Helical" evidence="2">
    <location>
        <begin position="262"/>
        <end position="281"/>
    </location>
</feature>
<feature type="compositionally biased region" description="Gly residues" evidence="1">
    <location>
        <begin position="397"/>
        <end position="413"/>
    </location>
</feature>
<dbReference type="EMBL" id="JADOUF010000001">
    <property type="protein sequence ID" value="MBG6139224.1"/>
    <property type="molecule type" value="Genomic_DNA"/>
</dbReference>
<feature type="transmembrane region" description="Helical" evidence="2">
    <location>
        <begin position="202"/>
        <end position="227"/>
    </location>
</feature>
<protein>
    <submittedName>
        <fullName evidence="3">Ribose/xylose/arabinose/galactoside ABC-type transport system permease subunit</fullName>
    </submittedName>
</protein>
<name>A0A8J7GHH1_9ACTN</name>
<feature type="transmembrane region" description="Helical" evidence="2">
    <location>
        <begin position="50"/>
        <end position="67"/>
    </location>
</feature>
<keyword evidence="2" id="KW-1133">Transmembrane helix</keyword>
<comment type="caution">
    <text evidence="3">The sequence shown here is derived from an EMBL/GenBank/DDBJ whole genome shotgun (WGS) entry which is preliminary data.</text>
</comment>
<dbReference type="AlphaFoldDB" id="A0A8J7GHH1"/>
<keyword evidence="2" id="KW-0812">Transmembrane</keyword>
<evidence type="ECO:0000313" key="4">
    <source>
        <dbReference type="Proteomes" id="UP000622552"/>
    </source>
</evidence>
<organism evidence="3 4">
    <name type="scientific">Longispora fulva</name>
    <dbReference type="NCBI Taxonomy" id="619741"/>
    <lineage>
        <taxon>Bacteria</taxon>
        <taxon>Bacillati</taxon>
        <taxon>Actinomycetota</taxon>
        <taxon>Actinomycetes</taxon>
        <taxon>Micromonosporales</taxon>
        <taxon>Micromonosporaceae</taxon>
        <taxon>Longispora</taxon>
    </lineage>
</organism>
<proteinExistence type="predicted"/>
<accession>A0A8J7GHH1</accession>
<keyword evidence="4" id="KW-1185">Reference proteome</keyword>
<feature type="transmembrane region" description="Helical" evidence="2">
    <location>
        <begin position="127"/>
        <end position="146"/>
    </location>
</feature>
<dbReference type="Proteomes" id="UP000622552">
    <property type="component" value="Unassembled WGS sequence"/>
</dbReference>
<gene>
    <name evidence="3" type="ORF">IW245_005418</name>
</gene>
<evidence type="ECO:0000313" key="3">
    <source>
        <dbReference type="EMBL" id="MBG6139224.1"/>
    </source>
</evidence>
<dbReference type="RefSeq" id="WP_197005903.1">
    <property type="nucleotide sequence ID" value="NZ_BONS01000012.1"/>
</dbReference>
<feature type="transmembrane region" description="Helical" evidence="2">
    <location>
        <begin position="158"/>
        <end position="182"/>
    </location>
</feature>
<evidence type="ECO:0000256" key="1">
    <source>
        <dbReference type="SAM" id="MobiDB-lite"/>
    </source>
</evidence>
<evidence type="ECO:0000256" key="2">
    <source>
        <dbReference type="SAM" id="Phobius"/>
    </source>
</evidence>
<feature type="transmembrane region" description="Helical" evidence="2">
    <location>
        <begin position="288"/>
        <end position="306"/>
    </location>
</feature>
<feature type="transmembrane region" description="Helical" evidence="2">
    <location>
        <begin position="239"/>
        <end position="256"/>
    </location>
</feature>